<evidence type="ECO:0000313" key="1">
    <source>
        <dbReference type="EMBL" id="KAK1869276.1"/>
    </source>
</evidence>
<reference evidence="1" key="1">
    <citation type="submission" date="2019-11" db="EMBL/GenBank/DDBJ databases">
        <title>Nori genome reveals adaptations in red seaweeds to the harsh intertidal environment.</title>
        <authorList>
            <person name="Wang D."/>
            <person name="Mao Y."/>
        </authorList>
    </citation>
    <scope>NUCLEOTIDE SEQUENCE</scope>
    <source>
        <tissue evidence="1">Gametophyte</tissue>
    </source>
</reference>
<organism evidence="1 2">
    <name type="scientific">Pyropia yezoensis</name>
    <name type="common">Susabi-nori</name>
    <name type="synonym">Porphyra yezoensis</name>
    <dbReference type="NCBI Taxonomy" id="2788"/>
    <lineage>
        <taxon>Eukaryota</taxon>
        <taxon>Rhodophyta</taxon>
        <taxon>Bangiophyceae</taxon>
        <taxon>Bangiales</taxon>
        <taxon>Bangiaceae</taxon>
        <taxon>Pyropia</taxon>
    </lineage>
</organism>
<evidence type="ECO:0000313" key="2">
    <source>
        <dbReference type="Proteomes" id="UP000798662"/>
    </source>
</evidence>
<keyword evidence="2" id="KW-1185">Reference proteome</keyword>
<name>A0ACC3CGZ6_PYRYE</name>
<dbReference type="EMBL" id="CM020620">
    <property type="protein sequence ID" value="KAK1869276.1"/>
    <property type="molecule type" value="Genomic_DNA"/>
</dbReference>
<comment type="caution">
    <text evidence="1">The sequence shown here is derived from an EMBL/GenBank/DDBJ whole genome shotgun (WGS) entry which is preliminary data.</text>
</comment>
<proteinExistence type="predicted"/>
<accession>A0ACC3CGZ6</accession>
<dbReference type="Proteomes" id="UP000798662">
    <property type="component" value="Chromosome 3"/>
</dbReference>
<protein>
    <submittedName>
        <fullName evidence="1">Uncharacterized protein</fullName>
    </submittedName>
</protein>
<sequence>MTHRVQALRPGALQARAMPFLAAEAKSALIPRLVNTIKALNGEVAMVRMLYSVAEAEEWLLSPRLPKWLLAPPPEVSTAWAAKQGDAVAALAVKNADGVIELSDDDGVEATPSLGPPTKKPRPAEPVPFHMGRLAKSILRRKKGLFETCGGGVGKSPLLRQCIVEHRQAHGGSRVGLHVVAPTVGAASAAGGVTLHSYLRLAAGCFDESLAEEEDAARLYNAMDGLTKRRLAGTSLLLLDEVSMVSSRIFTLLVYSIEMAHAKVNKDIHWRDVAFGDFFQLPPVRGDEDHFDNSGLYTFKSVYWKRLFLNEQLHLRYAWRQEDKKLLGMLSRLRVGDVSSDLEDLLHSRSSAYKARAEAGVALDMGLMRIFPHCQRVIAHNLDGLSTLEKMNGSTRVVYDAIDYPIGVKMTEQQVTTQLDASVMAPKKLEVCIGARVAACATVGYGQVEGRNGTVGTVIGYKKAKAHGVGGNPASVPIVRFDSVRGPAVVTVQRIDMKLRSASRDGAFASRYQIPLVLAWAVTVHRCQELSMDAAVLDLA</sequence>
<gene>
    <name evidence="1" type="ORF">I4F81_011755</name>
</gene>